<dbReference type="GO" id="GO:0006281">
    <property type="term" value="P:DNA repair"/>
    <property type="evidence" value="ECO:0007669"/>
    <property type="project" value="InterPro"/>
</dbReference>
<dbReference type="PANTHER" id="PTHR21180">
    <property type="entry name" value="ENDONUCLEASE/EXONUCLEASE/PHOSPHATASE FAMILY DOMAIN-CONTAINING PROTEIN 1"/>
    <property type="match status" value="1"/>
</dbReference>
<feature type="non-terminal residue" evidence="3">
    <location>
        <position position="397"/>
    </location>
</feature>
<dbReference type="Pfam" id="PF12836">
    <property type="entry name" value="HHH_3"/>
    <property type="match status" value="2"/>
</dbReference>
<comment type="caution">
    <text evidence="3">The sequence shown here is derived from an EMBL/GenBank/DDBJ whole genome shotgun (WGS) entry which is preliminary data.</text>
</comment>
<dbReference type="InterPro" id="IPR010994">
    <property type="entry name" value="RuvA_2-like"/>
</dbReference>
<dbReference type="AlphaFoldDB" id="A0AAW0YEP9"/>
<feature type="region of interest" description="Disordered" evidence="1">
    <location>
        <begin position="1"/>
        <end position="41"/>
    </location>
</feature>
<keyword evidence="4" id="KW-1185">Reference proteome</keyword>
<dbReference type="Gene3D" id="1.10.150.320">
    <property type="entry name" value="Photosystem II 12 kDa extrinsic protein"/>
    <property type="match status" value="1"/>
</dbReference>
<protein>
    <recommendedName>
        <fullName evidence="2">Helix-hairpin-helix DNA-binding motif class 1 domain-containing protein</fullName>
    </recommendedName>
</protein>
<feature type="domain" description="Helix-hairpin-helix DNA-binding motif class 1" evidence="2">
    <location>
        <begin position="198"/>
        <end position="217"/>
    </location>
</feature>
<evidence type="ECO:0000259" key="2">
    <source>
        <dbReference type="SMART" id="SM00278"/>
    </source>
</evidence>
<accession>A0AAW0YEP9</accession>
<feature type="region of interest" description="Disordered" evidence="1">
    <location>
        <begin position="277"/>
        <end position="310"/>
    </location>
</feature>
<feature type="region of interest" description="Disordered" evidence="1">
    <location>
        <begin position="152"/>
        <end position="185"/>
    </location>
</feature>
<dbReference type="InterPro" id="IPR003583">
    <property type="entry name" value="Hlx-hairpin-Hlx_DNA-bd_motif"/>
</dbReference>
<dbReference type="PANTHER" id="PTHR21180:SF32">
    <property type="entry name" value="ENDONUCLEASE_EXONUCLEASE_PHOSPHATASE FAMILY DOMAIN-CONTAINING PROTEIN 1"/>
    <property type="match status" value="1"/>
</dbReference>
<name>A0AAW0YEP9_CHEQU</name>
<gene>
    <name evidence="3" type="ORF">OTU49_014759</name>
</gene>
<dbReference type="EMBL" id="JARKIK010000007">
    <property type="protein sequence ID" value="KAK8750280.1"/>
    <property type="molecule type" value="Genomic_DNA"/>
</dbReference>
<evidence type="ECO:0000313" key="4">
    <source>
        <dbReference type="Proteomes" id="UP001445076"/>
    </source>
</evidence>
<evidence type="ECO:0000256" key="1">
    <source>
        <dbReference type="SAM" id="MobiDB-lite"/>
    </source>
</evidence>
<dbReference type="Proteomes" id="UP001445076">
    <property type="component" value="Unassembled WGS sequence"/>
</dbReference>
<dbReference type="InterPro" id="IPR051675">
    <property type="entry name" value="Endo/Exo/Phosphatase_dom_1"/>
</dbReference>
<dbReference type="Gene3D" id="1.10.150.280">
    <property type="entry name" value="AF1531-like domain"/>
    <property type="match status" value="1"/>
</dbReference>
<dbReference type="GO" id="GO:0003677">
    <property type="term" value="F:DNA binding"/>
    <property type="evidence" value="ECO:0007669"/>
    <property type="project" value="InterPro"/>
</dbReference>
<sequence length="397" mass="43695">MGQCTSGELPPPTHNNLDEHGAENGENSPKQGKETQRSSSLKIFRRRSSNSSWVSGKFGKAHKAKDLSAAFNMLEYDSKMNLLNINTAPEEELMTLPGVTRAVARNIVEYRTAIGGFRRVEDLALVSGVGATKLQTFKCDITVKKKSLSHSSSRTQSIDSLPSCESGKSQHSHSQSQSGRSIRDSPIRVMNVNAASIFELMNVHGMNQEMAANIVEYRERKGPFKSIEELVKVRGISARALSVLKIYLTVNAVPPASPPISDIISVASYSKVYPRTISGRMPGHRRTHSAPLNNDGGSPGRPARDIKDGADPRISVDFSEDIFELLSLRSERPVVKEVFNGYFQGDPAFRVATWNLQQLTRDKICNPGVLEVVCRTVLENGFSLLAIQEVRSKDVLE</sequence>
<organism evidence="3 4">
    <name type="scientific">Cherax quadricarinatus</name>
    <name type="common">Australian red claw crayfish</name>
    <dbReference type="NCBI Taxonomy" id="27406"/>
    <lineage>
        <taxon>Eukaryota</taxon>
        <taxon>Metazoa</taxon>
        <taxon>Ecdysozoa</taxon>
        <taxon>Arthropoda</taxon>
        <taxon>Crustacea</taxon>
        <taxon>Multicrustacea</taxon>
        <taxon>Malacostraca</taxon>
        <taxon>Eumalacostraca</taxon>
        <taxon>Eucarida</taxon>
        <taxon>Decapoda</taxon>
        <taxon>Pleocyemata</taxon>
        <taxon>Astacidea</taxon>
        <taxon>Parastacoidea</taxon>
        <taxon>Parastacidae</taxon>
        <taxon>Cherax</taxon>
    </lineage>
</organism>
<reference evidence="3 4" key="1">
    <citation type="journal article" date="2024" name="BMC Genomics">
        <title>Genome assembly of redclaw crayfish (Cherax quadricarinatus) provides insights into its immune adaptation and hypoxia tolerance.</title>
        <authorList>
            <person name="Liu Z."/>
            <person name="Zheng J."/>
            <person name="Li H."/>
            <person name="Fang K."/>
            <person name="Wang S."/>
            <person name="He J."/>
            <person name="Zhou D."/>
            <person name="Weng S."/>
            <person name="Chi M."/>
            <person name="Gu Z."/>
            <person name="He J."/>
            <person name="Li F."/>
            <person name="Wang M."/>
        </authorList>
    </citation>
    <scope>NUCLEOTIDE SEQUENCE [LARGE SCALE GENOMIC DNA]</scope>
    <source>
        <strain evidence="3">ZL_2023a</strain>
    </source>
</reference>
<evidence type="ECO:0000313" key="3">
    <source>
        <dbReference type="EMBL" id="KAK8750280.1"/>
    </source>
</evidence>
<dbReference type="SUPFAM" id="SSF47781">
    <property type="entry name" value="RuvA domain 2-like"/>
    <property type="match status" value="2"/>
</dbReference>
<feature type="domain" description="Helix-hairpin-helix DNA-binding motif class 1" evidence="2">
    <location>
        <begin position="228"/>
        <end position="247"/>
    </location>
</feature>
<feature type="domain" description="Helix-hairpin-helix DNA-binding motif class 1" evidence="2">
    <location>
        <begin position="91"/>
        <end position="110"/>
    </location>
</feature>
<dbReference type="SMART" id="SM00278">
    <property type="entry name" value="HhH1"/>
    <property type="match status" value="3"/>
</dbReference>
<proteinExistence type="predicted"/>